<dbReference type="SUPFAM" id="SSF51445">
    <property type="entry name" value="(Trans)glycosidases"/>
    <property type="match status" value="1"/>
</dbReference>
<dbReference type="InterPro" id="IPR001223">
    <property type="entry name" value="Glyco_hydro18_cat"/>
</dbReference>
<dbReference type="InterPro" id="IPR017853">
    <property type="entry name" value="GH"/>
</dbReference>
<dbReference type="GO" id="GO:0005975">
    <property type="term" value="P:carbohydrate metabolic process"/>
    <property type="evidence" value="ECO:0007669"/>
    <property type="project" value="InterPro"/>
</dbReference>
<dbReference type="SMART" id="SM00636">
    <property type="entry name" value="Glyco_18"/>
    <property type="match status" value="1"/>
</dbReference>
<organism evidence="2 3">
    <name type="scientific">Butyrivibrio hungatei</name>
    <dbReference type="NCBI Taxonomy" id="185008"/>
    <lineage>
        <taxon>Bacteria</taxon>
        <taxon>Bacillati</taxon>
        <taxon>Bacillota</taxon>
        <taxon>Clostridia</taxon>
        <taxon>Lachnospirales</taxon>
        <taxon>Lachnospiraceae</taxon>
        <taxon>Butyrivibrio</taxon>
    </lineage>
</organism>
<sequence>MKKKVIPALIIIALIFVMGGIYALQLLQKHYAYSTERADLNDYFSITSDTDVAIIYGDEMLAERAFLLDGTYYLDFDSVQDYLNDRFYYGVQDGKLIYTTASRIITTEIGSTSWYDSEGENGDEGYVIAKMNGDTLLVALDYVKKFTNFSYAGYTEPNHIQITTSWDDQQVATVKKDTQLRIRGGVKSEILEDLHKDDTVVVLEEMENWVKVKSPDSYIGYVEKKKLSDITTKSPIPVTDYVEEEYTSLTRDHKINLGFHNIGGPAGNDTLSSVVSSAKGLNVISPTWIKLSSEDGSIKSFASSSYVNTAHSMGMEVWVLVDNFTSGNDVSTGQMMGSATARANFISNVINEVTACGADGVNFDFELIATEDGQSYVELVRELSIACRKAGLVLSIDNYVPMNFNDHYDLEEQGTVADYVVIMGYDEHYAGSSEAGSVASLSYVENGIINTLKEVDASKVINAVPFYTRIWHTSNGSLSSEAVSMKTAQEYIANHQISMEWDAEAGQNYGEYTSSDGTLNQIWNEDVTSIGQKIDSMKAHNIAGIAEWSLGMETSDVWDVIAGFTEG</sequence>
<dbReference type="InterPro" id="IPR011583">
    <property type="entry name" value="Chitinase_II/V-like_cat"/>
</dbReference>
<dbReference type="PANTHER" id="PTHR46066:SF2">
    <property type="entry name" value="CHITINASE DOMAIN-CONTAINING PROTEIN 1"/>
    <property type="match status" value="1"/>
</dbReference>
<dbReference type="PROSITE" id="PS51910">
    <property type="entry name" value="GH18_2"/>
    <property type="match status" value="1"/>
</dbReference>
<evidence type="ECO:0000259" key="1">
    <source>
        <dbReference type="PROSITE" id="PS51910"/>
    </source>
</evidence>
<accession>A0A1D9P4N9</accession>
<dbReference type="OrthoDB" id="9775889at2"/>
<dbReference type="EMBL" id="CP017831">
    <property type="protein sequence ID" value="AOZ97558.1"/>
    <property type="molecule type" value="Genomic_DNA"/>
</dbReference>
<dbReference type="GO" id="GO:0008061">
    <property type="term" value="F:chitin binding"/>
    <property type="evidence" value="ECO:0007669"/>
    <property type="project" value="InterPro"/>
</dbReference>
<dbReference type="Gene3D" id="2.30.30.40">
    <property type="entry name" value="SH3 Domains"/>
    <property type="match status" value="1"/>
</dbReference>
<proteinExistence type="predicted"/>
<dbReference type="Gene3D" id="3.10.50.10">
    <property type="match status" value="1"/>
</dbReference>
<dbReference type="Pfam" id="PF00704">
    <property type="entry name" value="Glyco_hydro_18"/>
    <property type="match status" value="1"/>
</dbReference>
<evidence type="ECO:0000313" key="3">
    <source>
        <dbReference type="Proteomes" id="UP000179284"/>
    </source>
</evidence>
<dbReference type="InterPro" id="IPR029070">
    <property type="entry name" value="Chitinase_insertion_sf"/>
</dbReference>
<reference evidence="3" key="1">
    <citation type="submission" date="2016-10" db="EMBL/GenBank/DDBJ databases">
        <title>The complete genome sequence of the rumen bacterium Butyrivibrio hungatei MB2003.</title>
        <authorList>
            <person name="Palevich N."/>
            <person name="Kelly W.J."/>
            <person name="Leahy S.C."/>
            <person name="Altermann E."/>
            <person name="Rakonjac J."/>
            <person name="Attwood G.T."/>
        </authorList>
    </citation>
    <scope>NUCLEOTIDE SEQUENCE [LARGE SCALE GENOMIC DNA]</scope>
    <source>
        <strain evidence="3">MB2003</strain>
    </source>
</reference>
<dbReference type="Gene3D" id="3.20.20.80">
    <property type="entry name" value="Glycosidases"/>
    <property type="match status" value="1"/>
</dbReference>
<protein>
    <submittedName>
        <fullName evidence="2">Chitinase Chi18A</fullName>
    </submittedName>
</protein>
<dbReference type="RefSeq" id="WP_071177148.1">
    <property type="nucleotide sequence ID" value="NZ_CP017831.1"/>
</dbReference>
<dbReference type="Proteomes" id="UP000179284">
    <property type="component" value="Chromosome I"/>
</dbReference>
<dbReference type="PANTHER" id="PTHR46066">
    <property type="entry name" value="CHITINASE DOMAIN-CONTAINING PROTEIN 1 FAMILY MEMBER"/>
    <property type="match status" value="1"/>
</dbReference>
<dbReference type="KEGG" id="bhu:bhn_I2526"/>
<feature type="domain" description="GH18" evidence="1">
    <location>
        <begin position="253"/>
        <end position="567"/>
    </location>
</feature>
<dbReference type="Pfam" id="PF08239">
    <property type="entry name" value="SH3_3"/>
    <property type="match status" value="1"/>
</dbReference>
<evidence type="ECO:0000313" key="2">
    <source>
        <dbReference type="EMBL" id="AOZ97558.1"/>
    </source>
</evidence>
<gene>
    <name evidence="2" type="ORF">bhn_I2526</name>
</gene>
<dbReference type="InterPro" id="IPR003646">
    <property type="entry name" value="SH3-like_bac-type"/>
</dbReference>
<keyword evidence="3" id="KW-1185">Reference proteome</keyword>
<name>A0A1D9P4N9_9FIRM</name>
<dbReference type="AlphaFoldDB" id="A0A1D9P4N9"/>